<proteinExistence type="predicted"/>
<dbReference type="Gene3D" id="3.30.40.10">
    <property type="entry name" value="Zinc/RING finger domain, C3HC4 (zinc finger)"/>
    <property type="match status" value="1"/>
</dbReference>
<protein>
    <recommendedName>
        <fullName evidence="3">RING-type domain-containing protein</fullName>
    </recommendedName>
</protein>
<dbReference type="Proteomes" id="UP001194580">
    <property type="component" value="Unassembled WGS sequence"/>
</dbReference>
<feature type="compositionally biased region" description="Polar residues" evidence="2">
    <location>
        <begin position="54"/>
        <end position="64"/>
    </location>
</feature>
<feature type="compositionally biased region" description="Basic and acidic residues" evidence="2">
    <location>
        <begin position="600"/>
        <end position="610"/>
    </location>
</feature>
<keyword evidence="1" id="KW-0862">Zinc</keyword>
<evidence type="ECO:0000259" key="3">
    <source>
        <dbReference type="PROSITE" id="PS50089"/>
    </source>
</evidence>
<feature type="compositionally biased region" description="Basic residues" evidence="2">
    <location>
        <begin position="25"/>
        <end position="35"/>
    </location>
</feature>
<feature type="compositionally biased region" description="Low complexity" evidence="2">
    <location>
        <begin position="42"/>
        <end position="53"/>
    </location>
</feature>
<evidence type="ECO:0000313" key="4">
    <source>
        <dbReference type="EMBL" id="KAG0264380.1"/>
    </source>
</evidence>
<sequence length="623" mass="71670">MIRGRNPPIYTRHGYQPSILMGSSSKRHSSTRQRRPPQPQVTTTNTTTNTAATHPSSIMAQPSSTTESSYIPVWLDSRVFEQRFTFTPPPMHISSFLAQSSMIIPEPCPSQEYHQPAVTPTPSESSMETGLMDWATCPSSPISQLSRMSRIVPDLGFSPLSPSPALPMLHRVPLMTVTPVQMAFRQHLIQPELPFQGRSRSIFLSDRSMGGGVNSRVRELLHNTSIQRIRTWFLETIEPRAMEQWANQSLFEQMSRLAYTSLANRPQVPKECPICYHVEDVIKIISECNHEICWKCEADLDRFGNISCPLCRGMRLTTNYKNVQDLFATTIGIQTCDYTHRLYPQPPRGYFEKLSSSSFSQPWYEDDCGEERDSRVEHELSDRYLWQTSESFLEYLASMKDHSAKQYFQLNAARDICFKSSNDDHLREYNDKIPLTPPTSGLVLPPHRLYIALIHFCLDMLTLPNPAYFQSQRPFKQEHMILELVSLFLIPTDEFSPRHPDRIYNTGAWVEQGMLILARIRRFMKARIAQHKETTATEEGHNEMGVPSSPIPQDILYLGVARWSWIAQSMTILLAWIQLADSNPSLVPDKANSFRHSKHGSQEPEVDPRPTKRQRHRRHWMRN</sequence>
<evidence type="ECO:0000256" key="2">
    <source>
        <dbReference type="SAM" id="MobiDB-lite"/>
    </source>
</evidence>
<feature type="region of interest" description="Disordered" evidence="2">
    <location>
        <begin position="1"/>
        <end position="64"/>
    </location>
</feature>
<dbReference type="InterPro" id="IPR013083">
    <property type="entry name" value="Znf_RING/FYVE/PHD"/>
</dbReference>
<keyword evidence="1" id="KW-0863">Zinc-finger</keyword>
<dbReference type="PROSITE" id="PS50089">
    <property type="entry name" value="ZF_RING_2"/>
    <property type="match status" value="1"/>
</dbReference>
<feature type="region of interest" description="Disordered" evidence="2">
    <location>
        <begin position="590"/>
        <end position="623"/>
    </location>
</feature>
<dbReference type="InterPro" id="IPR001841">
    <property type="entry name" value="Znf_RING"/>
</dbReference>
<dbReference type="AlphaFoldDB" id="A0AAD4D406"/>
<keyword evidence="5" id="KW-1185">Reference proteome</keyword>
<evidence type="ECO:0000313" key="5">
    <source>
        <dbReference type="Proteomes" id="UP001194580"/>
    </source>
</evidence>
<gene>
    <name evidence="4" type="ORF">BGZ95_003607</name>
</gene>
<dbReference type="GO" id="GO:0008270">
    <property type="term" value="F:zinc ion binding"/>
    <property type="evidence" value="ECO:0007669"/>
    <property type="project" value="UniProtKB-KW"/>
</dbReference>
<organism evidence="4 5">
    <name type="scientific">Linnemannia exigua</name>
    <dbReference type="NCBI Taxonomy" id="604196"/>
    <lineage>
        <taxon>Eukaryota</taxon>
        <taxon>Fungi</taxon>
        <taxon>Fungi incertae sedis</taxon>
        <taxon>Mucoromycota</taxon>
        <taxon>Mortierellomycotina</taxon>
        <taxon>Mortierellomycetes</taxon>
        <taxon>Mortierellales</taxon>
        <taxon>Mortierellaceae</taxon>
        <taxon>Linnemannia</taxon>
    </lineage>
</organism>
<reference evidence="4" key="1">
    <citation type="journal article" date="2020" name="Fungal Divers.">
        <title>Resolving the Mortierellaceae phylogeny through synthesis of multi-gene phylogenetics and phylogenomics.</title>
        <authorList>
            <person name="Vandepol N."/>
            <person name="Liber J."/>
            <person name="Desiro A."/>
            <person name="Na H."/>
            <person name="Kennedy M."/>
            <person name="Barry K."/>
            <person name="Grigoriev I.V."/>
            <person name="Miller A.N."/>
            <person name="O'Donnell K."/>
            <person name="Stajich J.E."/>
            <person name="Bonito G."/>
        </authorList>
    </citation>
    <scope>NUCLEOTIDE SEQUENCE</scope>
    <source>
        <strain evidence="4">NRRL 28262</strain>
    </source>
</reference>
<name>A0AAD4D406_9FUNG</name>
<comment type="caution">
    <text evidence="4">The sequence shown here is derived from an EMBL/GenBank/DDBJ whole genome shotgun (WGS) entry which is preliminary data.</text>
</comment>
<dbReference type="SUPFAM" id="SSF57850">
    <property type="entry name" value="RING/U-box"/>
    <property type="match status" value="1"/>
</dbReference>
<dbReference type="SMART" id="SM00184">
    <property type="entry name" value="RING"/>
    <property type="match status" value="1"/>
</dbReference>
<keyword evidence="1" id="KW-0479">Metal-binding</keyword>
<feature type="domain" description="RING-type" evidence="3">
    <location>
        <begin position="272"/>
        <end position="312"/>
    </location>
</feature>
<evidence type="ECO:0000256" key="1">
    <source>
        <dbReference type="PROSITE-ProRule" id="PRU00175"/>
    </source>
</evidence>
<accession>A0AAD4D406</accession>
<dbReference type="EMBL" id="JAAAIL010001830">
    <property type="protein sequence ID" value="KAG0264380.1"/>
    <property type="molecule type" value="Genomic_DNA"/>
</dbReference>
<feature type="compositionally biased region" description="Basic residues" evidence="2">
    <location>
        <begin position="611"/>
        <end position="623"/>
    </location>
</feature>